<dbReference type="EMBL" id="JBHTEY010000004">
    <property type="protein sequence ID" value="MFC7617346.1"/>
    <property type="molecule type" value="Genomic_DNA"/>
</dbReference>
<comment type="caution">
    <text evidence="3">The sequence shown here is derived from an EMBL/GenBank/DDBJ whole genome shotgun (WGS) entry which is preliminary data.</text>
</comment>
<dbReference type="Proteomes" id="UP001596512">
    <property type="component" value="Unassembled WGS sequence"/>
</dbReference>
<keyword evidence="1" id="KW-0812">Transmembrane</keyword>
<evidence type="ECO:0000313" key="3">
    <source>
        <dbReference type="EMBL" id="MFC7617346.1"/>
    </source>
</evidence>
<reference evidence="4" key="1">
    <citation type="journal article" date="2019" name="Int. J. Syst. Evol. Microbiol.">
        <title>The Global Catalogue of Microorganisms (GCM) 10K type strain sequencing project: providing services to taxonomists for standard genome sequencing and annotation.</title>
        <authorList>
            <consortium name="The Broad Institute Genomics Platform"/>
            <consortium name="The Broad Institute Genome Sequencing Center for Infectious Disease"/>
            <person name="Wu L."/>
            <person name="Ma J."/>
        </authorList>
    </citation>
    <scope>NUCLEOTIDE SEQUENCE [LARGE SCALE GENOMIC DNA]</scope>
    <source>
        <strain evidence="4">JCM 17695</strain>
    </source>
</reference>
<dbReference type="SUPFAM" id="SSF53474">
    <property type="entry name" value="alpha/beta-Hydrolases"/>
    <property type="match status" value="1"/>
</dbReference>
<dbReference type="InterPro" id="IPR000639">
    <property type="entry name" value="Epox_hydrolase-like"/>
</dbReference>
<sequence length="319" mass="35128">MVRIDEAPRTTRRWPRWLAAGVAVLLAAVLFIAYAWQPSGVEGYRSPYLERVQSLYADSPVARFHYTRTGQGSPVVLVAGGAQWLYSFRDTIPALAEHHTVYAVDLPSQGYTRAADDFEYTIPAMGEAIGAFLDAVGVEKASLVGHSWGGAWSLSFVERHPERVDRLVLMDSPGLDKDLASQTALFQVPVVGEAAVKLMRRSDFETSLRSAFAHQDRVTADVVDETWAWMSAPEARAAFVDLVRSQDYAPIDQGLGRITARTLVVWGQEDQWLPAAYAHEYGARVPGAEVRVVPGAGHNVHEDDPARVNPLLVEFLGRS</sequence>
<keyword evidence="4" id="KW-1185">Reference proteome</keyword>
<dbReference type="PRINTS" id="PR00111">
    <property type="entry name" value="ABHYDROLASE"/>
</dbReference>
<name>A0ABW2TX19_9PSEU</name>
<dbReference type="Gene3D" id="3.40.50.1820">
    <property type="entry name" value="alpha/beta hydrolase"/>
    <property type="match status" value="1"/>
</dbReference>
<keyword evidence="1" id="KW-1133">Transmembrane helix</keyword>
<dbReference type="InterPro" id="IPR029058">
    <property type="entry name" value="AB_hydrolase_fold"/>
</dbReference>
<keyword evidence="1" id="KW-0472">Membrane</keyword>
<dbReference type="PRINTS" id="PR00412">
    <property type="entry name" value="EPOXHYDRLASE"/>
</dbReference>
<feature type="transmembrane region" description="Helical" evidence="1">
    <location>
        <begin position="17"/>
        <end position="36"/>
    </location>
</feature>
<dbReference type="Pfam" id="PF00561">
    <property type="entry name" value="Abhydrolase_1"/>
    <property type="match status" value="1"/>
</dbReference>
<proteinExistence type="predicted"/>
<organism evidence="3 4">
    <name type="scientific">Actinokineospora soli</name>
    <dbReference type="NCBI Taxonomy" id="1048753"/>
    <lineage>
        <taxon>Bacteria</taxon>
        <taxon>Bacillati</taxon>
        <taxon>Actinomycetota</taxon>
        <taxon>Actinomycetes</taxon>
        <taxon>Pseudonocardiales</taxon>
        <taxon>Pseudonocardiaceae</taxon>
        <taxon>Actinokineospora</taxon>
    </lineage>
</organism>
<dbReference type="PANTHER" id="PTHR46438">
    <property type="entry name" value="ALPHA/BETA-HYDROLASES SUPERFAMILY PROTEIN"/>
    <property type="match status" value="1"/>
</dbReference>
<dbReference type="InterPro" id="IPR000073">
    <property type="entry name" value="AB_hydrolase_1"/>
</dbReference>
<gene>
    <name evidence="3" type="ORF">ACFQV2_31915</name>
</gene>
<protein>
    <submittedName>
        <fullName evidence="3">Alpha/beta fold hydrolase</fullName>
    </submittedName>
</protein>
<evidence type="ECO:0000259" key="2">
    <source>
        <dbReference type="Pfam" id="PF00561"/>
    </source>
</evidence>
<evidence type="ECO:0000256" key="1">
    <source>
        <dbReference type="SAM" id="Phobius"/>
    </source>
</evidence>
<accession>A0ABW2TX19</accession>
<dbReference type="GO" id="GO:0016787">
    <property type="term" value="F:hydrolase activity"/>
    <property type="evidence" value="ECO:0007669"/>
    <property type="project" value="UniProtKB-KW"/>
</dbReference>
<keyword evidence="3" id="KW-0378">Hydrolase</keyword>
<feature type="domain" description="AB hydrolase-1" evidence="2">
    <location>
        <begin position="74"/>
        <end position="305"/>
    </location>
</feature>
<dbReference type="PANTHER" id="PTHR46438:SF11">
    <property type="entry name" value="LIPASE-RELATED"/>
    <property type="match status" value="1"/>
</dbReference>
<evidence type="ECO:0000313" key="4">
    <source>
        <dbReference type="Proteomes" id="UP001596512"/>
    </source>
</evidence>